<accession>A0A9X9YNR2</accession>
<dbReference type="AlphaFoldDB" id="A0A9X9YNR2"/>
<evidence type="ECO:0000256" key="1">
    <source>
        <dbReference type="SAM" id="Coils"/>
    </source>
</evidence>
<sequence>MRILAIRGESLASLGAPFEIDLTAEPLAGSGLFAITGETGAGKSTILDALCLALYGEYPRVSVGRRENAPDPSGEAISIHDGRAILRRGAGSGYAEVDFVGQDGERYRVRWEANRARGRANGRLQNEQRSLYRLDDGSAVATGKTQVREAVGRRTDLTFDQFRRTVLLAQGEFDAFLLAAESERAELLEKITGTEIYAAISVRVHDGTDARRRSVEQLERRRDDIGLLDDEARQALLDEQSQLASTIAQKGAERDQHNERLDHFKRVAAARSDLARAEAQAVAAHAAREAAADEYQSLAELDLGEPLRPLAGDLQNARRTAAKAQTRLDGLLIAREEAQKLHSESTTQLADAVTANGAAEEVLKNFGPLWNEAERLDAELAAARTEFNDTLEKSQQAEATLREKADALATIDETLGQTSESYRTTAAQLKADRIAFFLLIVLAMRWTC</sequence>
<name>A0A9X9YNR2_9BRAD</name>
<dbReference type="PANTHER" id="PTHR32114:SF2">
    <property type="entry name" value="ABC TRANSPORTER ABCH.3"/>
    <property type="match status" value="1"/>
</dbReference>
<evidence type="ECO:0000313" key="3">
    <source>
        <dbReference type="EMBL" id="UGX92567.1"/>
    </source>
</evidence>
<reference evidence="3 4" key="1">
    <citation type="journal article" date="2017" name="Syst. Appl. Microbiol.">
        <title>Soybeans inoculated with root zone soils of Canadian native legumes harbour diverse and novel Bradyrhizobium spp. that possess agricultural potential.</title>
        <authorList>
            <person name="Bromfield E.S.P."/>
            <person name="Cloutier S."/>
            <person name="Tambong J.T."/>
            <person name="Tran Thi T.V."/>
        </authorList>
    </citation>
    <scope>NUCLEOTIDE SEQUENCE [LARGE SCALE GENOMIC DNA]</scope>
    <source>
        <strain evidence="3 4">323S2</strain>
    </source>
</reference>
<dbReference type="Proteomes" id="UP000564836">
    <property type="component" value="Chromosome"/>
</dbReference>
<organism evidence="3 4">
    <name type="scientific">Bradyrhizobium barranii subsp. barranii</name>
    <dbReference type="NCBI Taxonomy" id="2823807"/>
    <lineage>
        <taxon>Bacteria</taxon>
        <taxon>Pseudomonadati</taxon>
        <taxon>Pseudomonadota</taxon>
        <taxon>Alphaproteobacteria</taxon>
        <taxon>Hyphomicrobiales</taxon>
        <taxon>Nitrobacteraceae</taxon>
        <taxon>Bradyrhizobium</taxon>
        <taxon>Bradyrhizobium barranii</taxon>
    </lineage>
</organism>
<dbReference type="Pfam" id="PF13476">
    <property type="entry name" value="AAA_23"/>
    <property type="match status" value="1"/>
</dbReference>
<dbReference type="InterPro" id="IPR038729">
    <property type="entry name" value="Rad50/SbcC_AAA"/>
</dbReference>
<evidence type="ECO:0000259" key="2">
    <source>
        <dbReference type="Pfam" id="PF13476"/>
    </source>
</evidence>
<dbReference type="Gene3D" id="3.40.50.300">
    <property type="entry name" value="P-loop containing nucleotide triphosphate hydrolases"/>
    <property type="match status" value="1"/>
</dbReference>
<feature type="domain" description="Rad50/SbcC-type AAA" evidence="2">
    <location>
        <begin position="17"/>
        <end position="205"/>
    </location>
</feature>
<dbReference type="PANTHER" id="PTHR32114">
    <property type="entry name" value="ABC TRANSPORTER ABCH.3"/>
    <property type="match status" value="1"/>
</dbReference>
<protein>
    <submittedName>
        <fullName evidence="3">AAA family ATPase</fullName>
    </submittedName>
</protein>
<dbReference type="RefSeq" id="WP_224516867.1">
    <property type="nucleotide sequence ID" value="NZ_CP088280.1"/>
</dbReference>
<dbReference type="EMBL" id="CP088280">
    <property type="protein sequence ID" value="UGX92567.1"/>
    <property type="molecule type" value="Genomic_DNA"/>
</dbReference>
<gene>
    <name evidence="3" type="ORF">G6321_00044005</name>
</gene>
<dbReference type="InterPro" id="IPR027417">
    <property type="entry name" value="P-loop_NTPase"/>
</dbReference>
<dbReference type="SUPFAM" id="SSF52540">
    <property type="entry name" value="P-loop containing nucleoside triphosphate hydrolases"/>
    <property type="match status" value="1"/>
</dbReference>
<reference evidence="3 4" key="2">
    <citation type="journal article" date="2022" name="Int. J. Syst. Evol. Microbiol.">
        <title>Strains of Bradyrhizobium barranii sp. nov. associated with legumes native to Canada are symbionts of soybeans and belong to different subspecies (subsp. barranii subsp. nov. and subsp. apii subsp. nov.) and symbiovars (sv. glycinearum and sv. septentrionale).</title>
        <authorList>
            <person name="Bromfield E.S.P."/>
            <person name="Cloutier S."/>
            <person name="Wasai-Hara S."/>
            <person name="Minamisawa K."/>
        </authorList>
    </citation>
    <scope>NUCLEOTIDE SEQUENCE [LARGE SCALE GENOMIC DNA]</scope>
    <source>
        <strain evidence="3 4">323S2</strain>
    </source>
</reference>
<keyword evidence="1" id="KW-0175">Coiled coil</keyword>
<dbReference type="GO" id="GO:0016887">
    <property type="term" value="F:ATP hydrolysis activity"/>
    <property type="evidence" value="ECO:0007669"/>
    <property type="project" value="InterPro"/>
</dbReference>
<feature type="coiled-coil region" evidence="1">
    <location>
        <begin position="274"/>
        <end position="334"/>
    </location>
</feature>
<evidence type="ECO:0000313" key="4">
    <source>
        <dbReference type="Proteomes" id="UP000564836"/>
    </source>
</evidence>
<dbReference type="GO" id="GO:0006302">
    <property type="term" value="P:double-strand break repair"/>
    <property type="evidence" value="ECO:0007669"/>
    <property type="project" value="InterPro"/>
</dbReference>
<proteinExistence type="predicted"/>